<dbReference type="PANTHER" id="PTHR41878:SF1">
    <property type="entry name" value="TNPR PROTEIN"/>
    <property type="match status" value="1"/>
</dbReference>
<evidence type="ECO:0000259" key="1">
    <source>
        <dbReference type="Pfam" id="PF07929"/>
    </source>
</evidence>
<feature type="domain" description="Plasmid pRiA4b Orf3-like" evidence="1">
    <location>
        <begin position="383"/>
        <end position="536"/>
    </location>
</feature>
<dbReference type="Proteomes" id="UP000785625">
    <property type="component" value="Unassembled WGS sequence"/>
</dbReference>
<dbReference type="InterPro" id="IPR012912">
    <property type="entry name" value="Plasmid_pRiA4b_Orf3-like"/>
</dbReference>
<sequence>MVQLLFDDRLIDQLPMNKYKLANQSFKKWSLAPVKIGQQHLYLYVEEKTGMPIFSDQLGQDQFSILYSNLVETLGFLTAKQNEWLLDEIDFTSVYYRYLQPLTNPFLPQYEKFIEQHQKEFIKAAQQDNDVARNVTLLKLTSKLLKEMNLYDKVLASFVQNVNFLRPQKTHRPKANAKYVIYQPNFDDPRYWQESVKDELTDDDQNIIRIRKNNQRMIDQFLKSEIGQDVENQKQGQKILEDYLNNFLVKQQGEVITTNLASFNLYMTTVDDHDGLIRYTLTDFYEFLSQAGILTLADVRTVNSEADNDFTVLDAQPLPGDKEEFHKLLSFQLHDPEFFEEAQELIKNGDLPASYQDILDDVRQKYANSNSTDKIKLSRISQYYHLHSELVGFQPKMTRDFVISGDQSISEMAELLIVMFGGTLYHLYNVENPVSKTTYELQTEDDGAMDLFMGSNSYNIVDAEQATVSLLNDDDELRVNYDFGDGWEFKLTIQNITAFDSLGTPRITDAVGYGIIEDIGGPTGLTEYYQEFKNGDVDPYFKELLDGHLVDLGIVDINRINTMVRAYLSNNI</sequence>
<dbReference type="Gene3D" id="3.10.290.30">
    <property type="entry name" value="MM3350-like"/>
    <property type="match status" value="1"/>
</dbReference>
<dbReference type="SUPFAM" id="SSF159941">
    <property type="entry name" value="MM3350-like"/>
    <property type="match status" value="1"/>
</dbReference>
<reference evidence="2 3" key="1">
    <citation type="journal article" date="2021" name="Sci. Rep.">
        <title>The distribution of antibiotic resistance genes in chicken gut microbiota commensals.</title>
        <authorList>
            <person name="Juricova H."/>
            <person name="Matiasovicova J."/>
            <person name="Kubasova T."/>
            <person name="Cejkova D."/>
            <person name="Rychlik I."/>
        </authorList>
    </citation>
    <scope>NUCLEOTIDE SEQUENCE [LARGE SCALE GENOMIC DNA]</scope>
    <source>
        <strain evidence="2 3">An574</strain>
    </source>
</reference>
<dbReference type="RefSeq" id="WP_204785290.1">
    <property type="nucleotide sequence ID" value="NZ_CALVGD010000097.1"/>
</dbReference>
<dbReference type="PANTHER" id="PTHR41878">
    <property type="entry name" value="LEXA REPRESSOR-RELATED"/>
    <property type="match status" value="1"/>
</dbReference>
<name>A0ABS2H1F2_9LACO</name>
<dbReference type="InterPro" id="IPR024047">
    <property type="entry name" value="MM3350-like_sf"/>
</dbReference>
<keyword evidence="3" id="KW-1185">Reference proteome</keyword>
<dbReference type="Pfam" id="PF07929">
    <property type="entry name" value="PRiA4_ORF3"/>
    <property type="match status" value="1"/>
</dbReference>
<evidence type="ECO:0000313" key="3">
    <source>
        <dbReference type="Proteomes" id="UP000785625"/>
    </source>
</evidence>
<comment type="caution">
    <text evidence="2">The sequence shown here is derived from an EMBL/GenBank/DDBJ whole genome shotgun (WGS) entry which is preliminary data.</text>
</comment>
<organism evidence="2 3">
    <name type="scientific">Limosilactobacillus coleohominis</name>
    <dbReference type="NCBI Taxonomy" id="181675"/>
    <lineage>
        <taxon>Bacteria</taxon>
        <taxon>Bacillati</taxon>
        <taxon>Bacillota</taxon>
        <taxon>Bacilli</taxon>
        <taxon>Lactobacillales</taxon>
        <taxon>Lactobacillaceae</taxon>
        <taxon>Limosilactobacillus</taxon>
    </lineage>
</organism>
<accession>A0ABS2H1F2</accession>
<dbReference type="EMBL" id="JACJKU010000056">
    <property type="protein sequence ID" value="MBM6941019.1"/>
    <property type="molecule type" value="Genomic_DNA"/>
</dbReference>
<evidence type="ECO:0000313" key="2">
    <source>
        <dbReference type="EMBL" id="MBM6941019.1"/>
    </source>
</evidence>
<proteinExistence type="predicted"/>
<gene>
    <name evidence="2" type="ORF">H5975_05985</name>
</gene>
<protein>
    <submittedName>
        <fullName evidence="2">Plasmid pRiA4b ORF-3 family protein</fullName>
    </submittedName>
</protein>